<accession>A0A9D9IFQ9</accession>
<evidence type="ECO:0000256" key="3">
    <source>
        <dbReference type="ARBA" id="ARBA00022759"/>
    </source>
</evidence>
<evidence type="ECO:0000256" key="2">
    <source>
        <dbReference type="ARBA" id="ARBA00022722"/>
    </source>
</evidence>
<dbReference type="Proteomes" id="UP000823603">
    <property type="component" value="Unassembled WGS sequence"/>
</dbReference>
<evidence type="ECO:0000259" key="7">
    <source>
        <dbReference type="Pfam" id="PF08340"/>
    </source>
</evidence>
<feature type="domain" description="Endoribonuclease YicC-like N-terminal" evidence="6">
    <location>
        <begin position="2"/>
        <end position="162"/>
    </location>
</feature>
<proteinExistence type="inferred from homology"/>
<comment type="cofactor">
    <cofactor evidence="1">
        <name>a divalent metal cation</name>
        <dbReference type="ChEBI" id="CHEBI:60240"/>
    </cofactor>
</comment>
<dbReference type="InterPro" id="IPR013527">
    <property type="entry name" value="YicC-like_N"/>
</dbReference>
<dbReference type="EMBL" id="JADIMB010000080">
    <property type="protein sequence ID" value="MBO8471255.1"/>
    <property type="molecule type" value="Genomic_DNA"/>
</dbReference>
<evidence type="ECO:0000256" key="1">
    <source>
        <dbReference type="ARBA" id="ARBA00001968"/>
    </source>
</evidence>
<evidence type="ECO:0000259" key="6">
    <source>
        <dbReference type="Pfam" id="PF03755"/>
    </source>
</evidence>
<evidence type="ECO:0000256" key="4">
    <source>
        <dbReference type="ARBA" id="ARBA00022801"/>
    </source>
</evidence>
<dbReference type="Pfam" id="PF03755">
    <property type="entry name" value="YicC-like_N"/>
    <property type="match status" value="1"/>
</dbReference>
<dbReference type="AlphaFoldDB" id="A0A9D9IFQ9"/>
<feature type="domain" description="Endoribonuclease YicC-like C-terminal" evidence="7">
    <location>
        <begin position="180"/>
        <end position="296"/>
    </location>
</feature>
<dbReference type="PANTHER" id="PTHR30636:SF3">
    <property type="entry name" value="UPF0701 PROTEIN YICC"/>
    <property type="match status" value="1"/>
</dbReference>
<dbReference type="Pfam" id="PF08340">
    <property type="entry name" value="YicC-like_C"/>
    <property type="match status" value="1"/>
</dbReference>
<dbReference type="InterPro" id="IPR013551">
    <property type="entry name" value="YicC-like_C"/>
</dbReference>
<organism evidence="8 9">
    <name type="scientific">Candidatus Cryptobacteroides faecavium</name>
    <dbReference type="NCBI Taxonomy" id="2840762"/>
    <lineage>
        <taxon>Bacteria</taxon>
        <taxon>Pseudomonadati</taxon>
        <taxon>Bacteroidota</taxon>
        <taxon>Bacteroidia</taxon>
        <taxon>Bacteroidales</taxon>
        <taxon>Candidatus Cryptobacteroides</taxon>
    </lineage>
</organism>
<evidence type="ECO:0000313" key="9">
    <source>
        <dbReference type="Proteomes" id="UP000823603"/>
    </source>
</evidence>
<dbReference type="GO" id="GO:0016787">
    <property type="term" value="F:hydrolase activity"/>
    <property type="evidence" value="ECO:0007669"/>
    <property type="project" value="UniProtKB-KW"/>
</dbReference>
<dbReference type="GO" id="GO:0004521">
    <property type="term" value="F:RNA endonuclease activity"/>
    <property type="evidence" value="ECO:0007669"/>
    <property type="project" value="InterPro"/>
</dbReference>
<reference evidence="8" key="2">
    <citation type="journal article" date="2021" name="PeerJ">
        <title>Extensive microbial diversity within the chicken gut microbiome revealed by metagenomics and culture.</title>
        <authorList>
            <person name="Gilroy R."/>
            <person name="Ravi A."/>
            <person name="Getino M."/>
            <person name="Pursley I."/>
            <person name="Horton D.L."/>
            <person name="Alikhan N.F."/>
            <person name="Baker D."/>
            <person name="Gharbi K."/>
            <person name="Hall N."/>
            <person name="Watson M."/>
            <person name="Adriaenssens E.M."/>
            <person name="Foster-Nyarko E."/>
            <person name="Jarju S."/>
            <person name="Secka A."/>
            <person name="Antonio M."/>
            <person name="Oren A."/>
            <person name="Chaudhuri R.R."/>
            <person name="La Ragione R."/>
            <person name="Hildebrand F."/>
            <person name="Pallen M.J."/>
        </authorList>
    </citation>
    <scope>NUCLEOTIDE SEQUENCE</scope>
    <source>
        <strain evidence="8">B2-22910</strain>
    </source>
</reference>
<comment type="similarity">
    <text evidence="5">Belongs to the YicC/YloC family.</text>
</comment>
<evidence type="ECO:0000256" key="5">
    <source>
        <dbReference type="ARBA" id="ARBA00035648"/>
    </source>
</evidence>
<evidence type="ECO:0000313" key="8">
    <source>
        <dbReference type="EMBL" id="MBO8471255.1"/>
    </source>
</evidence>
<reference evidence="8" key="1">
    <citation type="submission" date="2020-10" db="EMBL/GenBank/DDBJ databases">
        <authorList>
            <person name="Gilroy R."/>
        </authorList>
    </citation>
    <scope>NUCLEOTIDE SEQUENCE</scope>
    <source>
        <strain evidence="8">B2-22910</strain>
    </source>
</reference>
<sequence>MIKSMTGYGKAEVELGSGKLSVEIRSLNGKNADINLKTSLLPKDKELYVRQLIASKLKRGSIDVFMNFEANAAESAKTINRELVMEYFRQIDGISASVTKEFPNSNVMDSSYILSAILRFPDVLDMKKADVITEDNWPAVEGCIQEALEKVDEFRMREGESLCKDVTAKVSNILAFVDMVEQHEAERITSIKEKIVARFEELQLEPDKSRLEQEMIYYIEKLDINEEKVRLRQHCRYFMDTIATDPQPGRKLGFIAQEMGREINTTGSKANSSDIQKIVVRMKDELEKIKEQSLNIL</sequence>
<keyword evidence="4" id="KW-0378">Hydrolase</keyword>
<protein>
    <submittedName>
        <fullName evidence="8">YicC family protein</fullName>
    </submittedName>
</protein>
<dbReference type="InterPro" id="IPR005229">
    <property type="entry name" value="YicC/YloC-like"/>
</dbReference>
<comment type="caution">
    <text evidence="8">The sequence shown here is derived from an EMBL/GenBank/DDBJ whole genome shotgun (WGS) entry which is preliminary data.</text>
</comment>
<dbReference type="NCBIfam" id="TIGR00255">
    <property type="entry name" value="YicC/YloC family endoribonuclease"/>
    <property type="match status" value="1"/>
</dbReference>
<keyword evidence="2" id="KW-0540">Nuclease</keyword>
<dbReference type="PANTHER" id="PTHR30636">
    <property type="entry name" value="UPF0701 PROTEIN YICC"/>
    <property type="match status" value="1"/>
</dbReference>
<gene>
    <name evidence="8" type="ORF">IAB82_05610</name>
</gene>
<name>A0A9D9IFQ9_9BACT</name>
<keyword evidence="3" id="KW-0255">Endonuclease</keyword>